<evidence type="ECO:0000313" key="5">
    <source>
        <dbReference type="Proteomes" id="UP001152320"/>
    </source>
</evidence>
<feature type="domain" description="C-type lectin" evidence="3">
    <location>
        <begin position="99"/>
        <end position="220"/>
    </location>
</feature>
<evidence type="ECO:0000256" key="2">
    <source>
        <dbReference type="SAM" id="MobiDB-lite"/>
    </source>
</evidence>
<feature type="region of interest" description="Disordered" evidence="2">
    <location>
        <begin position="45"/>
        <end position="89"/>
    </location>
</feature>
<sequence>METTRQHYYKFFHLCFSHKFATNNVGFGKFNKMFPLKDEEKKCFRRTNNGDNKQGTGQEKVGDKCSGTDSPEHATSGGSSQDVSTEPVTDVPPVQWHLWHKSSYAFVQITSTWDDAVNACSSMGNGIHLVFIESELENKEVSRLANIASEGKHWWIGLNDKETEGVWKWYNITSTYTKWMKGEPSNGLNREHCGHLKKWQGDNALWNDLWCERKIYFICEKDVES</sequence>
<reference evidence="4" key="1">
    <citation type="submission" date="2021-10" db="EMBL/GenBank/DDBJ databases">
        <title>Tropical sea cucumber genome reveals ecological adaptation and Cuvierian tubules defense mechanism.</title>
        <authorList>
            <person name="Chen T."/>
        </authorList>
    </citation>
    <scope>NUCLEOTIDE SEQUENCE</scope>
    <source>
        <strain evidence="4">Nanhai2018</strain>
        <tissue evidence="4">Muscle</tissue>
    </source>
</reference>
<comment type="caution">
    <text evidence="4">The sequence shown here is derived from an EMBL/GenBank/DDBJ whole genome shotgun (WGS) entry which is preliminary data.</text>
</comment>
<dbReference type="InterPro" id="IPR016187">
    <property type="entry name" value="CTDL_fold"/>
</dbReference>
<keyword evidence="1" id="KW-1015">Disulfide bond</keyword>
<dbReference type="OrthoDB" id="6337382at2759"/>
<organism evidence="4 5">
    <name type="scientific">Holothuria leucospilota</name>
    <name type="common">Black long sea cucumber</name>
    <name type="synonym">Mertensiothuria leucospilota</name>
    <dbReference type="NCBI Taxonomy" id="206669"/>
    <lineage>
        <taxon>Eukaryota</taxon>
        <taxon>Metazoa</taxon>
        <taxon>Echinodermata</taxon>
        <taxon>Eleutherozoa</taxon>
        <taxon>Echinozoa</taxon>
        <taxon>Holothuroidea</taxon>
        <taxon>Aspidochirotacea</taxon>
        <taxon>Aspidochirotida</taxon>
        <taxon>Holothuriidae</taxon>
        <taxon>Holothuria</taxon>
    </lineage>
</organism>
<dbReference type="PANTHER" id="PTHR22803">
    <property type="entry name" value="MANNOSE, PHOSPHOLIPASE, LECTIN RECEPTOR RELATED"/>
    <property type="match status" value="1"/>
</dbReference>
<protein>
    <submittedName>
        <fullName evidence="4">C-type lectin</fullName>
    </submittedName>
</protein>
<name>A0A9Q1H8P7_HOLLE</name>
<dbReference type="AlphaFoldDB" id="A0A9Q1H8P7"/>
<dbReference type="Gene3D" id="3.10.100.10">
    <property type="entry name" value="Mannose-Binding Protein A, subunit A"/>
    <property type="match status" value="1"/>
</dbReference>
<dbReference type="Pfam" id="PF00059">
    <property type="entry name" value="Lectin_C"/>
    <property type="match status" value="1"/>
</dbReference>
<dbReference type="InterPro" id="IPR018378">
    <property type="entry name" value="C-type_lectin_CS"/>
</dbReference>
<gene>
    <name evidence="4" type="ORF">HOLleu_14085</name>
</gene>
<evidence type="ECO:0000259" key="3">
    <source>
        <dbReference type="PROSITE" id="PS50041"/>
    </source>
</evidence>
<proteinExistence type="predicted"/>
<dbReference type="PROSITE" id="PS00615">
    <property type="entry name" value="C_TYPE_LECTIN_1"/>
    <property type="match status" value="1"/>
</dbReference>
<dbReference type="CDD" id="cd00037">
    <property type="entry name" value="CLECT"/>
    <property type="match status" value="1"/>
</dbReference>
<dbReference type="SMART" id="SM00034">
    <property type="entry name" value="CLECT"/>
    <property type="match status" value="1"/>
</dbReference>
<feature type="compositionally biased region" description="Polar residues" evidence="2">
    <location>
        <begin position="46"/>
        <end position="57"/>
    </location>
</feature>
<dbReference type="InterPro" id="IPR016186">
    <property type="entry name" value="C-type_lectin-like/link_sf"/>
</dbReference>
<dbReference type="InterPro" id="IPR050111">
    <property type="entry name" value="C-type_lectin/snaclec_domain"/>
</dbReference>
<dbReference type="InterPro" id="IPR001304">
    <property type="entry name" value="C-type_lectin-like"/>
</dbReference>
<dbReference type="Proteomes" id="UP001152320">
    <property type="component" value="Chromosome 6"/>
</dbReference>
<evidence type="ECO:0000313" key="4">
    <source>
        <dbReference type="EMBL" id="KAJ8039927.1"/>
    </source>
</evidence>
<dbReference type="SUPFAM" id="SSF56436">
    <property type="entry name" value="C-type lectin-like"/>
    <property type="match status" value="1"/>
</dbReference>
<keyword evidence="5" id="KW-1185">Reference proteome</keyword>
<accession>A0A9Q1H8P7</accession>
<dbReference type="EMBL" id="JAIZAY010000006">
    <property type="protein sequence ID" value="KAJ8039927.1"/>
    <property type="molecule type" value="Genomic_DNA"/>
</dbReference>
<feature type="compositionally biased region" description="Polar residues" evidence="2">
    <location>
        <begin position="76"/>
        <end position="87"/>
    </location>
</feature>
<dbReference type="PROSITE" id="PS50041">
    <property type="entry name" value="C_TYPE_LECTIN_2"/>
    <property type="match status" value="1"/>
</dbReference>
<evidence type="ECO:0000256" key="1">
    <source>
        <dbReference type="ARBA" id="ARBA00023157"/>
    </source>
</evidence>